<dbReference type="AlphaFoldDB" id="A0AAV4REU4"/>
<reference evidence="2 3" key="1">
    <citation type="submission" date="2021-06" db="EMBL/GenBank/DDBJ databases">
        <title>Caerostris darwini draft genome.</title>
        <authorList>
            <person name="Kono N."/>
            <person name="Arakawa K."/>
        </authorList>
    </citation>
    <scope>NUCLEOTIDE SEQUENCE [LARGE SCALE GENOMIC DNA]</scope>
</reference>
<organism evidence="2 3">
    <name type="scientific">Caerostris darwini</name>
    <dbReference type="NCBI Taxonomy" id="1538125"/>
    <lineage>
        <taxon>Eukaryota</taxon>
        <taxon>Metazoa</taxon>
        <taxon>Ecdysozoa</taxon>
        <taxon>Arthropoda</taxon>
        <taxon>Chelicerata</taxon>
        <taxon>Arachnida</taxon>
        <taxon>Araneae</taxon>
        <taxon>Araneomorphae</taxon>
        <taxon>Entelegynae</taxon>
        <taxon>Araneoidea</taxon>
        <taxon>Araneidae</taxon>
        <taxon>Caerostris</taxon>
    </lineage>
</organism>
<keyword evidence="3" id="KW-1185">Reference proteome</keyword>
<name>A0AAV4REU4_9ARAC</name>
<protein>
    <submittedName>
        <fullName evidence="2">Uncharacterized protein</fullName>
    </submittedName>
</protein>
<comment type="caution">
    <text evidence="2">The sequence shown here is derived from an EMBL/GenBank/DDBJ whole genome shotgun (WGS) entry which is preliminary data.</text>
</comment>
<evidence type="ECO:0000313" key="3">
    <source>
        <dbReference type="Proteomes" id="UP001054837"/>
    </source>
</evidence>
<dbReference type="EMBL" id="BPLQ01005924">
    <property type="protein sequence ID" value="GIY18543.1"/>
    <property type="molecule type" value="Genomic_DNA"/>
</dbReference>
<gene>
    <name evidence="2" type="primary">AVEN_125292_1</name>
    <name evidence="2" type="ORF">CDAR_527801</name>
</gene>
<evidence type="ECO:0000313" key="2">
    <source>
        <dbReference type="EMBL" id="GIY18543.1"/>
    </source>
</evidence>
<dbReference type="Proteomes" id="UP001054837">
    <property type="component" value="Unassembled WGS sequence"/>
</dbReference>
<evidence type="ECO:0000256" key="1">
    <source>
        <dbReference type="SAM" id="MobiDB-lite"/>
    </source>
</evidence>
<sequence length="337" mass="38229">MEASQQSTIISIIFEHACKKELKGVLENVLEDKDFVSKVLQSSSNTEFKSPKIKPLFILISLLKKLHSLENFSVISMKSLELDVLPIIIELLETTYRQYNFISLKKYFTLMSELKLLDLLNLIMDNSESSLVQKLNQHFPRWTPSYKAGIEKNFLIENSKVLDKVEESHTQCRRLILKLAMDKSHKTKYMSDQYSNDMNRLMKESKMFIGEAIAALETVAGCSTLEKMANGEEMDCSDSNDLSIQLLLDYIQPEITDEALLKFLDDFEPILNSQPPTGLSSCLLPFDTMSEVSDDEDSEHSESDCESSQDIRDTVKSFADALPSIASNVSMDLEAED</sequence>
<accession>A0AAV4REU4</accession>
<feature type="region of interest" description="Disordered" evidence="1">
    <location>
        <begin position="291"/>
        <end position="310"/>
    </location>
</feature>
<feature type="compositionally biased region" description="Acidic residues" evidence="1">
    <location>
        <begin position="292"/>
        <end position="307"/>
    </location>
</feature>
<proteinExistence type="predicted"/>